<dbReference type="EMBL" id="BGZK01001513">
    <property type="protein sequence ID" value="GBP81472.1"/>
    <property type="molecule type" value="Genomic_DNA"/>
</dbReference>
<evidence type="ECO:0000313" key="2">
    <source>
        <dbReference type="EMBL" id="GBP81472.1"/>
    </source>
</evidence>
<keyword evidence="3" id="KW-1185">Reference proteome</keyword>
<name>A0A4C1Z2L9_EUMVA</name>
<evidence type="ECO:0000313" key="3">
    <source>
        <dbReference type="Proteomes" id="UP000299102"/>
    </source>
</evidence>
<accession>A0A4C1Z2L9</accession>
<comment type="caution">
    <text evidence="2">The sequence shown here is derived from an EMBL/GenBank/DDBJ whole genome shotgun (WGS) entry which is preliminary data.</text>
</comment>
<organism evidence="2 3">
    <name type="scientific">Eumeta variegata</name>
    <name type="common">Bagworm moth</name>
    <name type="synonym">Eumeta japonica</name>
    <dbReference type="NCBI Taxonomy" id="151549"/>
    <lineage>
        <taxon>Eukaryota</taxon>
        <taxon>Metazoa</taxon>
        <taxon>Ecdysozoa</taxon>
        <taxon>Arthropoda</taxon>
        <taxon>Hexapoda</taxon>
        <taxon>Insecta</taxon>
        <taxon>Pterygota</taxon>
        <taxon>Neoptera</taxon>
        <taxon>Endopterygota</taxon>
        <taxon>Lepidoptera</taxon>
        <taxon>Glossata</taxon>
        <taxon>Ditrysia</taxon>
        <taxon>Tineoidea</taxon>
        <taxon>Psychidae</taxon>
        <taxon>Oiketicinae</taxon>
        <taxon>Eumeta</taxon>
    </lineage>
</organism>
<evidence type="ECO:0000256" key="1">
    <source>
        <dbReference type="SAM" id="MobiDB-lite"/>
    </source>
</evidence>
<protein>
    <submittedName>
        <fullName evidence="2">Uncharacterized protein</fullName>
    </submittedName>
</protein>
<gene>
    <name evidence="2" type="ORF">EVAR_86153_1</name>
</gene>
<dbReference type="OrthoDB" id="9995375at2759"/>
<dbReference type="Proteomes" id="UP000299102">
    <property type="component" value="Unassembled WGS sequence"/>
</dbReference>
<feature type="region of interest" description="Disordered" evidence="1">
    <location>
        <begin position="40"/>
        <end position="80"/>
    </location>
</feature>
<feature type="compositionally biased region" description="Basic and acidic residues" evidence="1">
    <location>
        <begin position="66"/>
        <end position="80"/>
    </location>
</feature>
<sequence length="208" mass="23767">MRCRSVSRSRCIKASEVHEVVVYENRGENLNYLLQRDPKDPIRQVPNVSSNRTGRKQKYQNAPKPHQQEPKKGEEGKEVDQPAAVSVRQLREHYANALSEIILLILEILKDLASARTVIIRTTAKHKLYASVPHAVVAIPRHTVSFIFYTDDGEVGIFVNRALAASDKKKKYHNNAKWLSLIRTEKSWISWKTDEEDSSTKTKLQAIP</sequence>
<reference evidence="2 3" key="1">
    <citation type="journal article" date="2019" name="Commun. Biol.">
        <title>The bagworm genome reveals a unique fibroin gene that provides high tensile strength.</title>
        <authorList>
            <person name="Kono N."/>
            <person name="Nakamura H."/>
            <person name="Ohtoshi R."/>
            <person name="Tomita M."/>
            <person name="Numata K."/>
            <person name="Arakawa K."/>
        </authorList>
    </citation>
    <scope>NUCLEOTIDE SEQUENCE [LARGE SCALE GENOMIC DNA]</scope>
</reference>
<dbReference type="AlphaFoldDB" id="A0A4C1Z2L9"/>
<proteinExistence type="predicted"/>